<dbReference type="EMBL" id="AZDI01000001">
    <property type="protein sequence ID" value="KRK46643.1"/>
    <property type="molecule type" value="Genomic_DNA"/>
</dbReference>
<dbReference type="AlphaFoldDB" id="A0A0R1HQ82"/>
<keyword evidence="1" id="KW-0233">DNA recombination</keyword>
<dbReference type="SUPFAM" id="SSF57863">
    <property type="entry name" value="ArfGap/RecO-like zinc finger"/>
    <property type="match status" value="1"/>
</dbReference>
<dbReference type="InterPro" id="IPR042242">
    <property type="entry name" value="RecO_C"/>
</dbReference>
<comment type="function">
    <text evidence="1">Involved in DNA repair and RecF pathway recombination.</text>
</comment>
<dbReference type="PATRIC" id="fig|1423719.4.peg.269"/>
<dbReference type="PANTHER" id="PTHR33991">
    <property type="entry name" value="DNA REPAIR PROTEIN RECO"/>
    <property type="match status" value="1"/>
</dbReference>
<dbReference type="Proteomes" id="UP000051450">
    <property type="component" value="Unassembled WGS sequence"/>
</dbReference>
<evidence type="ECO:0000256" key="1">
    <source>
        <dbReference type="HAMAP-Rule" id="MF_00201"/>
    </source>
</evidence>
<gene>
    <name evidence="1" type="primary">recO</name>
    <name evidence="2" type="ORF">FC66_GL000267</name>
</gene>
<dbReference type="PANTHER" id="PTHR33991:SF1">
    <property type="entry name" value="DNA REPAIR PROTEIN RECO"/>
    <property type="match status" value="1"/>
</dbReference>
<dbReference type="GO" id="GO:0043590">
    <property type="term" value="C:bacterial nucleoid"/>
    <property type="evidence" value="ECO:0007669"/>
    <property type="project" value="TreeGrafter"/>
</dbReference>
<keyword evidence="1" id="KW-0227">DNA damage</keyword>
<dbReference type="GO" id="GO:0006310">
    <property type="term" value="P:DNA recombination"/>
    <property type="evidence" value="ECO:0007669"/>
    <property type="project" value="UniProtKB-UniRule"/>
</dbReference>
<keyword evidence="3" id="KW-1185">Reference proteome</keyword>
<reference evidence="2 3" key="1">
    <citation type="journal article" date="2015" name="Genome Announc.">
        <title>Expanding the biotechnology potential of lactobacilli through comparative genomics of 213 strains and associated genera.</title>
        <authorList>
            <person name="Sun Z."/>
            <person name="Harris H.M."/>
            <person name="McCann A."/>
            <person name="Guo C."/>
            <person name="Argimon S."/>
            <person name="Zhang W."/>
            <person name="Yang X."/>
            <person name="Jeffery I.B."/>
            <person name="Cooney J.C."/>
            <person name="Kagawa T.F."/>
            <person name="Liu W."/>
            <person name="Song Y."/>
            <person name="Salvetti E."/>
            <person name="Wrobel A."/>
            <person name="Rasinkangas P."/>
            <person name="Parkhill J."/>
            <person name="Rea M.C."/>
            <person name="O'Sullivan O."/>
            <person name="Ritari J."/>
            <person name="Douillard F.P."/>
            <person name="Paul Ross R."/>
            <person name="Yang R."/>
            <person name="Briner A.E."/>
            <person name="Felis G.E."/>
            <person name="de Vos W.M."/>
            <person name="Barrangou R."/>
            <person name="Klaenhammer T.R."/>
            <person name="Caufield P.W."/>
            <person name="Cui Y."/>
            <person name="Zhang H."/>
            <person name="O'Toole P.W."/>
        </authorList>
    </citation>
    <scope>NUCLEOTIDE SEQUENCE [LARGE SCALE GENOMIC DNA]</scope>
    <source>
        <strain evidence="2 3">DSM 15638</strain>
    </source>
</reference>
<keyword evidence="1" id="KW-0234">DNA repair</keyword>
<comment type="similarity">
    <text evidence="1">Belongs to the RecO family.</text>
</comment>
<dbReference type="GO" id="GO:0006302">
    <property type="term" value="P:double-strand break repair"/>
    <property type="evidence" value="ECO:0007669"/>
    <property type="project" value="TreeGrafter"/>
</dbReference>
<protein>
    <recommendedName>
        <fullName evidence="1">DNA repair protein RecO</fullName>
    </recommendedName>
    <alternativeName>
        <fullName evidence="1">Recombination protein O</fullName>
    </alternativeName>
</protein>
<comment type="caution">
    <text evidence="2">The sequence shown here is derived from an EMBL/GenBank/DDBJ whole genome shotgun (WGS) entry which is preliminary data.</text>
</comment>
<dbReference type="Gene3D" id="1.20.1440.120">
    <property type="entry name" value="Recombination protein O, C-terminal domain"/>
    <property type="match status" value="1"/>
</dbReference>
<dbReference type="NCBIfam" id="TIGR00613">
    <property type="entry name" value="reco"/>
    <property type="match status" value="1"/>
</dbReference>
<proteinExistence type="inferred from homology"/>
<evidence type="ECO:0000313" key="3">
    <source>
        <dbReference type="Proteomes" id="UP000051450"/>
    </source>
</evidence>
<sequence length="225" mass="25471">MFFIKGARKRGFKLSSALLPFTIGTYSGNLNDNGLSFINAAKEFEQLKMISQDIVSNAYTTYIFSLIDAAFKDNEPIPVWYQKVATAIRLIDEEFDAEIITNIIEIQLLSVFGVQPQLQGCAVGGETQGEFDYSEAYGGLLCSKHWYLDNNRLHATQKAIFYLRQFSVVNLDKLNSIKVAERTKKELRQIIDVIYDNSVGLNLKSKKFIDGMSSWPVSLKKKTEI</sequence>
<dbReference type="Pfam" id="PF02565">
    <property type="entry name" value="RecO_C"/>
    <property type="match status" value="1"/>
</dbReference>
<organism evidence="2 3">
    <name type="scientific">Dellaglioa algida DSM 15638</name>
    <dbReference type="NCBI Taxonomy" id="1423719"/>
    <lineage>
        <taxon>Bacteria</taxon>
        <taxon>Bacillati</taxon>
        <taxon>Bacillota</taxon>
        <taxon>Bacilli</taxon>
        <taxon>Lactobacillales</taxon>
        <taxon>Lactobacillaceae</taxon>
        <taxon>Dellaglioa</taxon>
    </lineage>
</organism>
<dbReference type="STRING" id="1423719.FC66_GL000267"/>
<dbReference type="HAMAP" id="MF_00201">
    <property type="entry name" value="RecO"/>
    <property type="match status" value="1"/>
</dbReference>
<name>A0A0R1HQ82_9LACO</name>
<dbReference type="InterPro" id="IPR037278">
    <property type="entry name" value="ARFGAP/RecO"/>
</dbReference>
<accession>A0A0R1HQ82</accession>
<dbReference type="InterPro" id="IPR003717">
    <property type="entry name" value="RecO"/>
</dbReference>
<evidence type="ECO:0000313" key="2">
    <source>
        <dbReference type="EMBL" id="KRK46643.1"/>
    </source>
</evidence>